<dbReference type="InterPro" id="IPR002935">
    <property type="entry name" value="SAM_O-MeTrfase"/>
</dbReference>
<comment type="caution">
    <text evidence="4">The sequence shown here is derived from an EMBL/GenBank/DDBJ whole genome shotgun (WGS) entry which is preliminary data.</text>
</comment>
<dbReference type="Gene3D" id="3.40.50.150">
    <property type="entry name" value="Vaccinia Virus protein VP39"/>
    <property type="match status" value="1"/>
</dbReference>
<dbReference type="GO" id="GO:0032259">
    <property type="term" value="P:methylation"/>
    <property type="evidence" value="ECO:0007669"/>
    <property type="project" value="UniProtKB-KW"/>
</dbReference>
<evidence type="ECO:0000256" key="1">
    <source>
        <dbReference type="ARBA" id="ARBA00022603"/>
    </source>
</evidence>
<dbReference type="EMBL" id="LAZR01017948">
    <property type="protein sequence ID" value="KKL98338.1"/>
    <property type="molecule type" value="Genomic_DNA"/>
</dbReference>
<organism evidence="4">
    <name type="scientific">marine sediment metagenome</name>
    <dbReference type="NCBI Taxonomy" id="412755"/>
    <lineage>
        <taxon>unclassified sequences</taxon>
        <taxon>metagenomes</taxon>
        <taxon>ecological metagenomes</taxon>
    </lineage>
</organism>
<dbReference type="CDD" id="cd02440">
    <property type="entry name" value="AdoMet_MTases"/>
    <property type="match status" value="1"/>
</dbReference>
<dbReference type="InterPro" id="IPR050362">
    <property type="entry name" value="Cation-dep_OMT"/>
</dbReference>
<evidence type="ECO:0000256" key="2">
    <source>
        <dbReference type="ARBA" id="ARBA00022679"/>
    </source>
</evidence>
<dbReference type="PANTHER" id="PTHR10509">
    <property type="entry name" value="O-METHYLTRANSFERASE-RELATED"/>
    <property type="match status" value="1"/>
</dbReference>
<dbReference type="PROSITE" id="PS51682">
    <property type="entry name" value="SAM_OMT_I"/>
    <property type="match status" value="1"/>
</dbReference>
<name>A0A0F9GHV9_9ZZZZ</name>
<protein>
    <recommendedName>
        <fullName evidence="5">O-methyltransferase</fullName>
    </recommendedName>
</protein>
<dbReference type="InterPro" id="IPR029063">
    <property type="entry name" value="SAM-dependent_MTases_sf"/>
</dbReference>
<evidence type="ECO:0000313" key="4">
    <source>
        <dbReference type="EMBL" id="KKL98338.1"/>
    </source>
</evidence>
<keyword evidence="1" id="KW-0489">Methyltransferase</keyword>
<dbReference type="AlphaFoldDB" id="A0A0F9GHV9"/>
<dbReference type="GO" id="GO:0008757">
    <property type="term" value="F:S-adenosylmethionine-dependent methyltransferase activity"/>
    <property type="evidence" value="ECO:0007669"/>
    <property type="project" value="TreeGrafter"/>
</dbReference>
<proteinExistence type="predicted"/>
<reference evidence="4" key="1">
    <citation type="journal article" date="2015" name="Nature">
        <title>Complex archaea that bridge the gap between prokaryotes and eukaryotes.</title>
        <authorList>
            <person name="Spang A."/>
            <person name="Saw J.H."/>
            <person name="Jorgensen S.L."/>
            <person name="Zaremba-Niedzwiedzka K."/>
            <person name="Martijn J."/>
            <person name="Lind A.E."/>
            <person name="van Eijk R."/>
            <person name="Schleper C."/>
            <person name="Guy L."/>
            <person name="Ettema T.J."/>
        </authorList>
    </citation>
    <scope>NUCLEOTIDE SEQUENCE</scope>
</reference>
<dbReference type="PANTHER" id="PTHR10509:SF14">
    <property type="entry name" value="CAFFEOYL-COA O-METHYLTRANSFERASE 3-RELATED"/>
    <property type="match status" value="1"/>
</dbReference>
<dbReference type="GO" id="GO:0008171">
    <property type="term" value="F:O-methyltransferase activity"/>
    <property type="evidence" value="ECO:0007669"/>
    <property type="project" value="InterPro"/>
</dbReference>
<evidence type="ECO:0000256" key="3">
    <source>
        <dbReference type="ARBA" id="ARBA00022691"/>
    </source>
</evidence>
<sequence length="207" mass="23717">MTIYRQDVFDYLKTVAPEEDSLLKEIRKEAAELGVPAISAAEGKFLFLLAKLMNAKKVLELGTGLGYSTVWLERALPELSKLVTIEREEQYTRLAAEHFKKVGSNVIELIESETTPVLEQMDDEFDICFMDEYKAFYFLDLEHCIRLVRPGGLILVHNALEGGWVEPEENDLDSEELKKWHKMFLSNEKLETMIAPIGEGFMLARKI</sequence>
<dbReference type="Pfam" id="PF01596">
    <property type="entry name" value="Methyltransf_3"/>
    <property type="match status" value="1"/>
</dbReference>
<gene>
    <name evidence="4" type="ORF">LCGC14_1825440</name>
</gene>
<dbReference type="SUPFAM" id="SSF53335">
    <property type="entry name" value="S-adenosyl-L-methionine-dependent methyltransferases"/>
    <property type="match status" value="1"/>
</dbReference>
<accession>A0A0F9GHV9</accession>
<evidence type="ECO:0008006" key="5">
    <source>
        <dbReference type="Google" id="ProtNLM"/>
    </source>
</evidence>
<keyword evidence="2" id="KW-0808">Transferase</keyword>
<keyword evidence="3" id="KW-0949">S-adenosyl-L-methionine</keyword>